<accession>A0ABZ0RKM4</accession>
<evidence type="ECO:0000256" key="9">
    <source>
        <dbReference type="SAM" id="Phobius"/>
    </source>
</evidence>
<dbReference type="PANTHER" id="PTHR24421">
    <property type="entry name" value="NITRATE/NITRITE SENSOR PROTEIN NARX-RELATED"/>
    <property type="match status" value="1"/>
</dbReference>
<dbReference type="Pfam" id="PF02518">
    <property type="entry name" value="HATPase_c"/>
    <property type="match status" value="1"/>
</dbReference>
<reference evidence="12 13" key="1">
    <citation type="submission" date="2023-11" db="EMBL/GenBank/DDBJ databases">
        <title>Coraliomargarita sp. nov., isolated from marine algae.</title>
        <authorList>
            <person name="Lee J.K."/>
            <person name="Baek J.H."/>
            <person name="Kim J.M."/>
            <person name="Choi D.G."/>
            <person name="Jeon C.O."/>
        </authorList>
    </citation>
    <scope>NUCLEOTIDE SEQUENCE [LARGE SCALE GENOMIC DNA]</scope>
    <source>
        <strain evidence="12 13">J2-16</strain>
    </source>
</reference>
<evidence type="ECO:0000256" key="5">
    <source>
        <dbReference type="ARBA" id="ARBA00022741"/>
    </source>
</evidence>
<dbReference type="Proteomes" id="UP001324993">
    <property type="component" value="Chromosome"/>
</dbReference>
<feature type="domain" description="Histidine kinase/HSP90-like ATPase" evidence="10">
    <location>
        <begin position="556"/>
        <end position="614"/>
    </location>
</feature>
<organism evidence="12 13">
    <name type="scientific">Coraliomargarita algicola</name>
    <dbReference type="NCBI Taxonomy" id="3092156"/>
    <lineage>
        <taxon>Bacteria</taxon>
        <taxon>Pseudomonadati</taxon>
        <taxon>Verrucomicrobiota</taxon>
        <taxon>Opitutia</taxon>
        <taxon>Puniceicoccales</taxon>
        <taxon>Coraliomargaritaceae</taxon>
        <taxon>Coraliomargarita</taxon>
    </lineage>
</organism>
<feature type="transmembrane region" description="Helical" evidence="9">
    <location>
        <begin position="417"/>
        <end position="439"/>
    </location>
</feature>
<keyword evidence="4" id="KW-0808">Transferase</keyword>
<keyword evidence="9" id="KW-1133">Transmembrane helix</keyword>
<dbReference type="InterPro" id="IPR036890">
    <property type="entry name" value="HATPase_C_sf"/>
</dbReference>
<dbReference type="PANTHER" id="PTHR24421:SF10">
    <property type="entry name" value="NITRATE_NITRITE SENSOR PROTEIN NARQ"/>
    <property type="match status" value="1"/>
</dbReference>
<evidence type="ECO:0000256" key="3">
    <source>
        <dbReference type="ARBA" id="ARBA00022553"/>
    </source>
</evidence>
<evidence type="ECO:0000256" key="6">
    <source>
        <dbReference type="ARBA" id="ARBA00022777"/>
    </source>
</evidence>
<evidence type="ECO:0000256" key="2">
    <source>
        <dbReference type="ARBA" id="ARBA00012438"/>
    </source>
</evidence>
<keyword evidence="9" id="KW-0472">Membrane</keyword>
<proteinExistence type="predicted"/>
<dbReference type="Gene3D" id="2.60.120.260">
    <property type="entry name" value="Galactose-binding domain-like"/>
    <property type="match status" value="2"/>
</dbReference>
<dbReference type="EC" id="2.7.13.3" evidence="2"/>
<evidence type="ECO:0000256" key="8">
    <source>
        <dbReference type="ARBA" id="ARBA00023012"/>
    </source>
</evidence>
<evidence type="ECO:0000259" key="10">
    <source>
        <dbReference type="Pfam" id="PF02518"/>
    </source>
</evidence>
<dbReference type="InterPro" id="IPR050482">
    <property type="entry name" value="Sensor_HK_TwoCompSys"/>
</dbReference>
<evidence type="ECO:0000259" key="11">
    <source>
        <dbReference type="Pfam" id="PF07730"/>
    </source>
</evidence>
<dbReference type="InterPro" id="IPR011712">
    <property type="entry name" value="Sig_transdc_His_kin_sub3_dim/P"/>
</dbReference>
<feature type="domain" description="Signal transduction histidine kinase subgroup 3 dimerisation and phosphoacceptor" evidence="11">
    <location>
        <begin position="451"/>
        <end position="507"/>
    </location>
</feature>
<keyword evidence="3" id="KW-0597">Phosphoprotein</keyword>
<dbReference type="RefSeq" id="WP_319833475.1">
    <property type="nucleotide sequence ID" value="NZ_CP138858.1"/>
</dbReference>
<evidence type="ECO:0000256" key="4">
    <source>
        <dbReference type="ARBA" id="ARBA00022679"/>
    </source>
</evidence>
<gene>
    <name evidence="12" type="ORF">SH580_02730</name>
</gene>
<evidence type="ECO:0000313" key="12">
    <source>
        <dbReference type="EMBL" id="WPJ96617.1"/>
    </source>
</evidence>
<dbReference type="CDD" id="cd16917">
    <property type="entry name" value="HATPase_UhpB-NarQ-NarX-like"/>
    <property type="match status" value="1"/>
</dbReference>
<keyword evidence="5" id="KW-0547">Nucleotide-binding</keyword>
<comment type="catalytic activity">
    <reaction evidence="1">
        <text>ATP + protein L-histidine = ADP + protein N-phospho-L-histidine.</text>
        <dbReference type="EC" id="2.7.13.3"/>
    </reaction>
</comment>
<keyword evidence="7" id="KW-0067">ATP-binding</keyword>
<dbReference type="InterPro" id="IPR008979">
    <property type="entry name" value="Galactose-bd-like_sf"/>
</dbReference>
<dbReference type="Pfam" id="PF07730">
    <property type="entry name" value="HisKA_3"/>
    <property type="match status" value="1"/>
</dbReference>
<name>A0ABZ0RKM4_9BACT</name>
<dbReference type="SUPFAM" id="SSF49785">
    <property type="entry name" value="Galactose-binding domain-like"/>
    <property type="match status" value="1"/>
</dbReference>
<dbReference type="SUPFAM" id="SSF55874">
    <property type="entry name" value="ATPase domain of HSP90 chaperone/DNA topoisomerase II/histidine kinase"/>
    <property type="match status" value="1"/>
</dbReference>
<dbReference type="EMBL" id="CP138858">
    <property type="protein sequence ID" value="WPJ96617.1"/>
    <property type="molecule type" value="Genomic_DNA"/>
</dbReference>
<evidence type="ECO:0000313" key="13">
    <source>
        <dbReference type="Proteomes" id="UP001324993"/>
    </source>
</evidence>
<evidence type="ECO:0000256" key="7">
    <source>
        <dbReference type="ARBA" id="ARBA00022840"/>
    </source>
</evidence>
<protein>
    <recommendedName>
        <fullName evidence="2">histidine kinase</fullName>
        <ecNumber evidence="2">2.7.13.3</ecNumber>
    </recommendedName>
</protein>
<dbReference type="Gene3D" id="3.30.565.10">
    <property type="entry name" value="Histidine kinase-like ATPase, C-terminal domain"/>
    <property type="match status" value="1"/>
</dbReference>
<evidence type="ECO:0000256" key="1">
    <source>
        <dbReference type="ARBA" id="ARBA00000085"/>
    </source>
</evidence>
<dbReference type="Gene3D" id="1.20.5.1930">
    <property type="match status" value="1"/>
</dbReference>
<dbReference type="InterPro" id="IPR003594">
    <property type="entry name" value="HATPase_dom"/>
</dbReference>
<keyword evidence="8" id="KW-0902">Two-component regulatory system</keyword>
<dbReference type="GO" id="GO:0016301">
    <property type="term" value="F:kinase activity"/>
    <property type="evidence" value="ECO:0007669"/>
    <property type="project" value="UniProtKB-KW"/>
</dbReference>
<keyword evidence="6 12" id="KW-0418">Kinase</keyword>
<keyword evidence="13" id="KW-1185">Reference proteome</keyword>
<sequence>MLVLIQASGAESSQPFTELWLHELEALKQQTEAELNGLAHPSLNSGVGAVGDRSKAYADDGNHYEWVQIDLEGSYIIDTIFIIPTLWRDTRFGFVNDAFPQEFRILIGNAAHPEGKVIFTYNADEAPFTGITPMQIPVDSESASWVRVETNHLTQRALDGMYIFQLSEIMVFEGNEDRALRKPVLASSPVYESATRNAGTLVDGILPYLINSAAEEHSRAYVSSIDVGEKPSLTIDLLETTEITGIRLHATDQADTVPTAHAGEFGLPPHFIVETANQEDFSDAEIVLDVKLNSIFEMGPVLSWNFAKPSNARYIRLTALTPYYHGRENQDSRVSFAEIEVLQQGLNIARNKPISTNYVSETSDSTLSALVDGMNIYGHILPQKQWLEELARRHELSTLLQELQVELQKRYTQQKLFLRWAIIAAIFMALAIVFTIPYYKMLSYRKEVHIRQRIAANLHDELGANLHAIGMLGDVAERSISTPERLVEAVRRIRALTERTGEAARHCTNMLEADNICQDIVFEIQQDTQRLLGDHETHLRIYGEEELETLPRRARIDLYLFFKESLTNINRHAQATKVYIRIAANHNSVRLSVIDNGCGMNAPPKSLLRRARLMRAAIQTKPVNPHGTHIRLIIKFKRTKLFL</sequence>
<keyword evidence="9" id="KW-0812">Transmembrane</keyword>